<gene>
    <name evidence="1" type="ORF">I8748_32165</name>
</gene>
<proteinExistence type="predicted"/>
<dbReference type="GO" id="GO:0005975">
    <property type="term" value="P:carbohydrate metabolic process"/>
    <property type="evidence" value="ECO:0007669"/>
    <property type="project" value="InterPro"/>
</dbReference>
<dbReference type="Proteomes" id="UP000632766">
    <property type="component" value="Unassembled WGS sequence"/>
</dbReference>
<dbReference type="SUPFAM" id="SSF56784">
    <property type="entry name" value="HAD-like"/>
    <property type="match status" value="1"/>
</dbReference>
<dbReference type="Pfam" id="PF08645">
    <property type="entry name" value="PNK3P"/>
    <property type="match status" value="1"/>
</dbReference>
<accession>A0A8J7LCG0</accession>
<dbReference type="AlphaFoldDB" id="A0A8J7LCG0"/>
<dbReference type="InterPro" id="IPR013954">
    <property type="entry name" value="PNK3P"/>
</dbReference>
<sequence length="204" mass="23001">MIKFLFVDIDGTLTETISGETFKQNPQDVKVIEGADKAVTHYHNNGWTIIGVSNQGGCSSINPKTGKYYKELTDAIAEMQFTMQLIPELLSVYFCPDFEGRECWKILQLSASNVSQELPQFVGTYRKPDPGMILHNLESCLVEVGEAWMVGDRPEDEQCATNAGINFCPANVWRDRFRPGVFEHQITPGQLKFLEGIDYGRLEQ</sequence>
<dbReference type="Gene3D" id="3.40.50.1000">
    <property type="entry name" value="HAD superfamily/HAD-like"/>
    <property type="match status" value="1"/>
</dbReference>
<dbReference type="InterPro" id="IPR023214">
    <property type="entry name" value="HAD_sf"/>
</dbReference>
<dbReference type="InterPro" id="IPR036412">
    <property type="entry name" value="HAD-like_sf"/>
</dbReference>
<protein>
    <submittedName>
        <fullName evidence="1">HAD hydrolase-like protein</fullName>
    </submittedName>
</protein>
<dbReference type="RefSeq" id="WP_198128489.1">
    <property type="nucleotide sequence ID" value="NZ_JAECZC010000102.1"/>
</dbReference>
<dbReference type="PANTHER" id="PTHR42891">
    <property type="entry name" value="D-GLYCERO-BETA-D-MANNO-HEPTOSE-1,7-BISPHOSPHATE 7-PHOSPHATASE"/>
    <property type="match status" value="1"/>
</dbReference>
<organism evidence="1 2">
    <name type="scientific">Amazonocrinis nigriterrae CENA67</name>
    <dbReference type="NCBI Taxonomy" id="2794033"/>
    <lineage>
        <taxon>Bacteria</taxon>
        <taxon>Bacillati</taxon>
        <taxon>Cyanobacteriota</taxon>
        <taxon>Cyanophyceae</taxon>
        <taxon>Nostocales</taxon>
        <taxon>Nostocaceae</taxon>
        <taxon>Amazonocrinis</taxon>
        <taxon>Amazonocrinis nigriterrae</taxon>
    </lineage>
</organism>
<reference evidence="1 2" key="1">
    <citation type="journal article" date="2021" name="Int. J. Syst. Evol. Microbiol.">
        <title>Amazonocrinis nigriterrae gen. nov., sp. nov., Atlanticothrix silvestris gen. nov., sp. nov. and Dendronalium phyllosphericum gen. nov., sp. nov., nostocacean cyanobacteria from Brazilian environments.</title>
        <authorList>
            <person name="Alvarenga D.O."/>
            <person name="Andreote A.P.D."/>
            <person name="Branco L.H.Z."/>
            <person name="Delbaje E."/>
            <person name="Cruz R.B."/>
            <person name="Varani A.M."/>
            <person name="Fiore M.F."/>
        </authorList>
    </citation>
    <scope>NUCLEOTIDE SEQUENCE [LARGE SCALE GENOMIC DNA]</scope>
    <source>
        <strain evidence="1 2">CENA67</strain>
    </source>
</reference>
<name>A0A8J7LCG0_9NOST</name>
<comment type="caution">
    <text evidence="1">The sequence shown here is derived from an EMBL/GenBank/DDBJ whole genome shotgun (WGS) entry which is preliminary data.</text>
</comment>
<dbReference type="EMBL" id="JAECZC010000102">
    <property type="protein sequence ID" value="MBH8566755.1"/>
    <property type="molecule type" value="Genomic_DNA"/>
</dbReference>
<evidence type="ECO:0000313" key="1">
    <source>
        <dbReference type="EMBL" id="MBH8566755.1"/>
    </source>
</evidence>
<dbReference type="InterPro" id="IPR004446">
    <property type="entry name" value="Heptose_bisP_phosphatase"/>
</dbReference>
<dbReference type="PANTHER" id="PTHR42891:SF1">
    <property type="entry name" value="D-GLYCERO-BETA-D-MANNO-HEPTOSE-1,7-BISPHOSPHATE 7-PHOSPHATASE"/>
    <property type="match status" value="1"/>
</dbReference>
<keyword evidence="1" id="KW-0378">Hydrolase</keyword>
<dbReference type="GO" id="GO:0016791">
    <property type="term" value="F:phosphatase activity"/>
    <property type="evidence" value="ECO:0007669"/>
    <property type="project" value="InterPro"/>
</dbReference>
<evidence type="ECO:0000313" key="2">
    <source>
        <dbReference type="Proteomes" id="UP000632766"/>
    </source>
</evidence>
<keyword evidence="2" id="KW-1185">Reference proteome</keyword>